<keyword evidence="8" id="KW-1133">Transmembrane helix</keyword>
<keyword evidence="9" id="KW-0472">Membrane</keyword>
<dbReference type="GO" id="GO:0055085">
    <property type="term" value="P:transmembrane transport"/>
    <property type="evidence" value="ECO:0007669"/>
    <property type="project" value="InterPro"/>
</dbReference>
<dbReference type="GO" id="GO:0031992">
    <property type="term" value="F:energy transducer activity"/>
    <property type="evidence" value="ECO:0007669"/>
    <property type="project" value="TreeGrafter"/>
</dbReference>
<dbReference type="Gene3D" id="3.30.1150.10">
    <property type="match status" value="1"/>
</dbReference>
<dbReference type="EMBL" id="AP017313">
    <property type="protein sequence ID" value="BAU54621.1"/>
    <property type="molecule type" value="Genomic_DNA"/>
</dbReference>
<evidence type="ECO:0000256" key="6">
    <source>
        <dbReference type="ARBA" id="ARBA00022692"/>
    </source>
</evidence>
<dbReference type="InterPro" id="IPR037682">
    <property type="entry name" value="TonB_C"/>
</dbReference>
<comment type="subcellular location">
    <subcellularLocation>
        <location evidence="1">Cell inner membrane</location>
        <topology evidence="1">Single-pass membrane protein</topology>
        <orientation evidence="1">Periplasmic side</orientation>
    </subcellularLocation>
</comment>
<dbReference type="Proteomes" id="UP000218263">
    <property type="component" value="Chromosome"/>
</dbReference>
<dbReference type="PANTHER" id="PTHR33446:SF2">
    <property type="entry name" value="PROTEIN TONB"/>
    <property type="match status" value="1"/>
</dbReference>
<keyword evidence="3" id="KW-0813">Transport</keyword>
<sequence length="138" mass="15783">MKKTLSTLIAVLFILSVKGQKYDSLKKPDANILLYTDHEVHPEFPGGIDGFLKFIEKHIRYPADARKIKKQGKVVLQFIIERDGRVTHVTVMRSVFASLDQEAVRVVSNSPKWKPDIRNGKAVSVRYYVPINFTLTKQ</sequence>
<name>A0A0X8X2M6_9SPHI</name>
<dbReference type="GO" id="GO:0015031">
    <property type="term" value="P:protein transport"/>
    <property type="evidence" value="ECO:0007669"/>
    <property type="project" value="UniProtKB-KW"/>
</dbReference>
<dbReference type="PANTHER" id="PTHR33446">
    <property type="entry name" value="PROTEIN TONB-RELATED"/>
    <property type="match status" value="1"/>
</dbReference>
<comment type="similarity">
    <text evidence="2">Belongs to the TonB family.</text>
</comment>
<evidence type="ECO:0000313" key="11">
    <source>
        <dbReference type="Proteomes" id="UP000218263"/>
    </source>
</evidence>
<evidence type="ECO:0000256" key="9">
    <source>
        <dbReference type="ARBA" id="ARBA00023136"/>
    </source>
</evidence>
<evidence type="ECO:0000256" key="1">
    <source>
        <dbReference type="ARBA" id="ARBA00004383"/>
    </source>
</evidence>
<dbReference type="AlphaFoldDB" id="A0A0X8X2M6"/>
<reference evidence="10 11" key="1">
    <citation type="submission" date="2015-12" db="EMBL/GenBank/DDBJ databases">
        <title>Genome sequence of Mucilaginibacter gotjawali.</title>
        <authorList>
            <person name="Lee J.S."/>
            <person name="Lee K.C."/>
            <person name="Kim K.K."/>
            <person name="Lee B.W."/>
        </authorList>
    </citation>
    <scope>NUCLEOTIDE SEQUENCE [LARGE SCALE GENOMIC DNA]</scope>
    <source>
        <strain evidence="10 11">SA3-7</strain>
    </source>
</reference>
<gene>
    <name evidence="10" type="ORF">MgSA37_02797</name>
</gene>
<protein>
    <submittedName>
        <fullName evidence="10">Gram-negative bacterial tonB protein</fullName>
    </submittedName>
</protein>
<evidence type="ECO:0000256" key="3">
    <source>
        <dbReference type="ARBA" id="ARBA00022448"/>
    </source>
</evidence>
<dbReference type="OrthoDB" id="649093at2"/>
<dbReference type="PROSITE" id="PS52015">
    <property type="entry name" value="TONB_CTD"/>
    <property type="match status" value="1"/>
</dbReference>
<dbReference type="RefSeq" id="WP_096352627.1">
    <property type="nucleotide sequence ID" value="NZ_AP017313.1"/>
</dbReference>
<keyword evidence="6" id="KW-0812">Transmembrane</keyword>
<evidence type="ECO:0000256" key="4">
    <source>
        <dbReference type="ARBA" id="ARBA00022475"/>
    </source>
</evidence>
<dbReference type="InterPro" id="IPR051045">
    <property type="entry name" value="TonB-dependent_transducer"/>
</dbReference>
<evidence type="ECO:0000313" key="10">
    <source>
        <dbReference type="EMBL" id="BAU54621.1"/>
    </source>
</evidence>
<keyword evidence="4" id="KW-1003">Cell membrane</keyword>
<dbReference type="NCBIfam" id="TIGR01352">
    <property type="entry name" value="tonB_Cterm"/>
    <property type="match status" value="1"/>
</dbReference>
<dbReference type="SUPFAM" id="SSF74653">
    <property type="entry name" value="TolA/TonB C-terminal domain"/>
    <property type="match status" value="1"/>
</dbReference>
<proteinExistence type="inferred from homology"/>
<dbReference type="KEGG" id="mgot:MgSA37_02797"/>
<accession>A0A0X8X2M6</accession>
<evidence type="ECO:0000256" key="5">
    <source>
        <dbReference type="ARBA" id="ARBA00022519"/>
    </source>
</evidence>
<keyword evidence="5" id="KW-0997">Cell inner membrane</keyword>
<evidence type="ECO:0000256" key="8">
    <source>
        <dbReference type="ARBA" id="ARBA00022989"/>
    </source>
</evidence>
<evidence type="ECO:0000256" key="2">
    <source>
        <dbReference type="ARBA" id="ARBA00006555"/>
    </source>
</evidence>
<keyword evidence="11" id="KW-1185">Reference proteome</keyword>
<keyword evidence="7" id="KW-0653">Protein transport</keyword>
<dbReference type="GO" id="GO:0098797">
    <property type="term" value="C:plasma membrane protein complex"/>
    <property type="evidence" value="ECO:0007669"/>
    <property type="project" value="TreeGrafter"/>
</dbReference>
<dbReference type="InterPro" id="IPR006260">
    <property type="entry name" value="TonB/TolA_C"/>
</dbReference>
<evidence type="ECO:0000256" key="7">
    <source>
        <dbReference type="ARBA" id="ARBA00022927"/>
    </source>
</evidence>
<dbReference type="Pfam" id="PF03544">
    <property type="entry name" value="TonB_C"/>
    <property type="match status" value="1"/>
</dbReference>
<organism evidence="10 11">
    <name type="scientific">Mucilaginibacter gotjawali</name>
    <dbReference type="NCBI Taxonomy" id="1550579"/>
    <lineage>
        <taxon>Bacteria</taxon>
        <taxon>Pseudomonadati</taxon>
        <taxon>Bacteroidota</taxon>
        <taxon>Sphingobacteriia</taxon>
        <taxon>Sphingobacteriales</taxon>
        <taxon>Sphingobacteriaceae</taxon>
        <taxon>Mucilaginibacter</taxon>
    </lineage>
</organism>